<keyword evidence="3" id="KW-0732">Signal</keyword>
<gene>
    <name evidence="4" type="ORF">CIG21_02995</name>
</gene>
<dbReference type="AlphaFoldDB" id="A0A269PFH6"/>
<comment type="caution">
    <text evidence="4">The sequence shown here is derived from an EMBL/GenBank/DDBJ whole genome shotgun (WGS) entry which is preliminary data.</text>
</comment>
<evidence type="ECO:0000256" key="2">
    <source>
        <dbReference type="SAM" id="Phobius"/>
    </source>
</evidence>
<name>A0A269PFH6_9CORY</name>
<feature type="transmembrane region" description="Helical" evidence="2">
    <location>
        <begin position="795"/>
        <end position="815"/>
    </location>
</feature>
<dbReference type="SUPFAM" id="SSF55486">
    <property type="entry name" value="Metalloproteases ('zincins'), catalytic domain"/>
    <property type="match status" value="1"/>
</dbReference>
<feature type="chain" id="PRO_5012334343" evidence="3">
    <location>
        <begin position="30"/>
        <end position="820"/>
    </location>
</feature>
<feature type="signal peptide" evidence="3">
    <location>
        <begin position="1"/>
        <end position="29"/>
    </location>
</feature>
<dbReference type="Proteomes" id="UP000215771">
    <property type="component" value="Unassembled WGS sequence"/>
</dbReference>
<sequence>MRLRPARATVAALTAIALACAGAPGPAAADITQSRFAVQLTTGAPSGFHTVDVNKGRVSWLTFNHPNQTVHVLQDALSIDATAAGTQVSYAGDDTEVTEGAGGTGGTGGAAETVTLTHRDDRAQVEMVRTFRVSADSVEVDVQLRNLAQDPRELSVDLAHGTLDSDFAVTADREGDALDLHIGEAYQLRLDLAGSQRIGTGADRDAALAALAGSDEPGSDEPGTDARYQAGRFAGTVAPGESLHARATLNGTSDDRLNDTDGDGFPDVFEAQGFTTADGTEFPLNAWGLDPNRPDLLLQLNWMKSEWETLGCATRRAYAPTPADFAAFTACSRANTNTYRPSRATLNQLVEVFDRQGINLLIDAGAYYTNIPAYTDFHGGPTEDYAEYYFGGASTSMPYAAKLLAERDRLLGDRAGVFRVGVIGGQQAPGDLSSGTGLVRDGSFFVSKNELMTSQEQLRNSILHEYGHNLGLTHSGAYNVAHPDSDYVPNYRSVMNYLYQFAYFDYSDTEARPDAAAPLPRACTDGSVTCYDGDYDIAPDWDHIELVNGRIGTAQGTAGTSTAGGEETSHRADVTVRDLEKHAAEHNNGKAGFRVINDPDAPNVIVANRTDSTVRVELSNLGSAPHRFRVQASYSGGEWSDTVQVASALSSDSKRTVTVPIAQTAGYRDATMPIQFRVYNEDGRLVADETQDFSVLTYTKAQMQSLIDELQRTRSPLLADAQAALLGPGSGSGAGQGAATPAPVPTRPNSALPTPTRAPGVTDLAPAAPASPASPVEPAPAATASPAGGSSSTGIAIAVVLALLAALGIGAGVAAQAGLL</sequence>
<organism evidence="4 5">
    <name type="scientific">Corynebacterium hadale</name>
    <dbReference type="NCBI Taxonomy" id="2026255"/>
    <lineage>
        <taxon>Bacteria</taxon>
        <taxon>Bacillati</taxon>
        <taxon>Actinomycetota</taxon>
        <taxon>Actinomycetes</taxon>
        <taxon>Mycobacteriales</taxon>
        <taxon>Corynebacteriaceae</taxon>
        <taxon>Corynebacterium</taxon>
    </lineage>
</organism>
<keyword evidence="2" id="KW-0472">Membrane</keyword>
<evidence type="ECO:0000313" key="5">
    <source>
        <dbReference type="Proteomes" id="UP000215771"/>
    </source>
</evidence>
<dbReference type="GO" id="GO:0008237">
    <property type="term" value="F:metallopeptidase activity"/>
    <property type="evidence" value="ECO:0007669"/>
    <property type="project" value="InterPro"/>
</dbReference>
<dbReference type="InterPro" id="IPR024079">
    <property type="entry name" value="MetalloPept_cat_dom_sf"/>
</dbReference>
<evidence type="ECO:0000256" key="1">
    <source>
        <dbReference type="SAM" id="MobiDB-lite"/>
    </source>
</evidence>
<keyword evidence="2" id="KW-1133">Transmembrane helix</keyword>
<dbReference type="RefSeq" id="WP_095275632.1">
    <property type="nucleotide sequence ID" value="NZ_CP047655.1"/>
</dbReference>
<accession>A0A269PFH6</accession>
<feature type="region of interest" description="Disordered" evidence="1">
    <location>
        <begin position="729"/>
        <end position="788"/>
    </location>
</feature>
<keyword evidence="2" id="KW-0812">Transmembrane</keyword>
<feature type="compositionally biased region" description="Low complexity" evidence="1">
    <location>
        <begin position="765"/>
        <end position="788"/>
    </location>
</feature>
<dbReference type="PROSITE" id="PS51257">
    <property type="entry name" value="PROKAR_LIPOPROTEIN"/>
    <property type="match status" value="1"/>
</dbReference>
<dbReference type="EMBL" id="NQMQ01000003">
    <property type="protein sequence ID" value="PAJ70848.1"/>
    <property type="molecule type" value="Genomic_DNA"/>
</dbReference>
<proteinExistence type="predicted"/>
<evidence type="ECO:0000256" key="3">
    <source>
        <dbReference type="SAM" id="SignalP"/>
    </source>
</evidence>
<evidence type="ECO:0000313" key="4">
    <source>
        <dbReference type="EMBL" id="PAJ70848.1"/>
    </source>
</evidence>
<reference evidence="4 5" key="1">
    <citation type="submission" date="2017-08" db="EMBL/GenBank/DDBJ databases">
        <authorList>
            <person name="de Groot N.N."/>
        </authorList>
    </citation>
    <scope>NUCLEOTIDE SEQUENCE [LARGE SCALE GENOMIC DNA]</scope>
    <source>
        <strain evidence="4 5">NBT06-6</strain>
    </source>
</reference>
<protein>
    <submittedName>
        <fullName evidence="4">Uncharacterized protein</fullName>
    </submittedName>
</protein>
<dbReference type="Gene3D" id="3.40.390.10">
    <property type="entry name" value="Collagenase (Catalytic Domain)"/>
    <property type="match status" value="1"/>
</dbReference>